<feature type="binding site" evidence="1">
    <location>
        <begin position="373"/>
        <end position="380"/>
    </location>
    <ligand>
        <name>ATP</name>
        <dbReference type="ChEBI" id="CHEBI:30616"/>
    </ligand>
</feature>
<organism evidence="4">
    <name type="scientific">Streptomyces sp. R39</name>
    <dbReference type="NCBI Taxonomy" id="3238631"/>
    <lineage>
        <taxon>Bacteria</taxon>
        <taxon>Bacillati</taxon>
        <taxon>Actinomycetota</taxon>
        <taxon>Actinomycetes</taxon>
        <taxon>Kitasatosporales</taxon>
        <taxon>Streptomycetaceae</taxon>
        <taxon>Streptomyces</taxon>
    </lineage>
</organism>
<dbReference type="PROSITE" id="PS50901">
    <property type="entry name" value="FTSK"/>
    <property type="match status" value="1"/>
</dbReference>
<dbReference type="RefSeq" id="WP_369224618.1">
    <property type="nucleotide sequence ID" value="NZ_CP163441.1"/>
</dbReference>
<dbReference type="GO" id="GO:0005524">
    <property type="term" value="F:ATP binding"/>
    <property type="evidence" value="ECO:0007669"/>
    <property type="project" value="UniProtKB-UniRule"/>
</dbReference>
<keyword evidence="2" id="KW-1133">Transmembrane helix</keyword>
<sequence length="708" mass="76497">MTENVISLHKPTDPPTGANAPTVLTVVPDPAPAPRLPLWVRSGRAIRTAVTHDVTKTTARAAARHALYVYGGTRIVTRRAWEARTPARYERLMRAAEAAGNLEEAREWEERGQHFREARHRRRMDLLHSPIEAAKGATVSAGTGVGILVALGVCMAIATKDATEVVTPLMAVIKFINLMITIVQVVWGPAITIGPFLALLALWSVGAHQKAAPAWSMPEHQRSSEGEPITPSIVVKALRDLGVPALRNAIKEMGDAGASMLGPIRIAGCGVEVDVTLPSGVSTIEVQQRRRKLAENLTRHEHEVFITIPEAARTVRLWIADSGALDEPIGPSPLVTDETVTADYKKGKAPWGQDLRGDAAALSLFQRHLLVTGLSNQGKTASLRALALWAALDKTVEFRIADLKGVGDWGMFEGLASVLIQGPTDDDVVDATWMVEDALDEMNRRIGVRQQDPKAQFNPLVVIVDEAQVAFMCPVKDDQKNPYGGSKATSRYFMAVRRIHNQGRAVDVLMWQGTQDPTDQNLPKLVREGAHTRASLALGTEQQARMALGDKAVDGGAAPHLLRQGLDKGTLVVASDGIAVPAGQASITVRTHYIDDDAAKAICERAKALRSGITTLHVVDRAEERDALADIASVLGTDARVLTQEVLKRLAVLAPDVYGEWSFIDLKRVLDGTGAEPYKSDGRMVVGRDRIARALADRDEQGSASASE</sequence>
<evidence type="ECO:0000313" key="4">
    <source>
        <dbReference type="EMBL" id="XDQ45760.1"/>
    </source>
</evidence>
<keyword evidence="2" id="KW-0472">Membrane</keyword>
<keyword evidence="1" id="KW-0547">Nucleotide-binding</keyword>
<dbReference type="SUPFAM" id="SSF52540">
    <property type="entry name" value="P-loop containing nucleoside triphosphate hydrolases"/>
    <property type="match status" value="1"/>
</dbReference>
<feature type="transmembrane region" description="Helical" evidence="2">
    <location>
        <begin position="137"/>
        <end position="158"/>
    </location>
</feature>
<gene>
    <name evidence="4" type="ORF">AB5J52_27850</name>
</gene>
<keyword evidence="1 4" id="KW-0067">ATP-binding</keyword>
<dbReference type="InterPro" id="IPR002543">
    <property type="entry name" value="FtsK_dom"/>
</dbReference>
<reference evidence="4" key="1">
    <citation type="submission" date="2024-07" db="EMBL/GenBank/DDBJ databases">
        <authorList>
            <person name="Yu S.T."/>
        </authorList>
    </citation>
    <scope>NUCLEOTIDE SEQUENCE</scope>
    <source>
        <strain evidence="4">R39</strain>
    </source>
</reference>
<dbReference type="InterPro" id="IPR027417">
    <property type="entry name" value="P-loop_NTPase"/>
</dbReference>
<accession>A0AB39QSS6</accession>
<dbReference type="GO" id="GO:0003677">
    <property type="term" value="F:DNA binding"/>
    <property type="evidence" value="ECO:0007669"/>
    <property type="project" value="InterPro"/>
</dbReference>
<evidence type="ECO:0000256" key="2">
    <source>
        <dbReference type="SAM" id="Phobius"/>
    </source>
</evidence>
<dbReference type="AlphaFoldDB" id="A0AB39QSS6"/>
<protein>
    <submittedName>
        <fullName evidence="4">ATP-binding protein</fullName>
    </submittedName>
</protein>
<dbReference type="EMBL" id="CP163441">
    <property type="protein sequence ID" value="XDQ45760.1"/>
    <property type="molecule type" value="Genomic_DNA"/>
</dbReference>
<proteinExistence type="predicted"/>
<name>A0AB39QSS6_9ACTN</name>
<evidence type="ECO:0000259" key="3">
    <source>
        <dbReference type="PROSITE" id="PS50901"/>
    </source>
</evidence>
<evidence type="ECO:0000256" key="1">
    <source>
        <dbReference type="PROSITE-ProRule" id="PRU00289"/>
    </source>
</evidence>
<feature type="domain" description="FtsK" evidence="3">
    <location>
        <begin position="352"/>
        <end position="545"/>
    </location>
</feature>
<keyword evidence="2" id="KW-0812">Transmembrane</keyword>
<dbReference type="Gene3D" id="3.40.50.300">
    <property type="entry name" value="P-loop containing nucleotide triphosphate hydrolases"/>
    <property type="match status" value="1"/>
</dbReference>